<dbReference type="FunFam" id="1.10.150.50:FF:000035">
    <property type="entry name" value="lethal(3)malignant brain tumor-like protein 3 isoform X2"/>
    <property type="match status" value="1"/>
</dbReference>
<keyword evidence="15" id="KW-1185">Reference proteome</keyword>
<dbReference type="PROSITE" id="PS51079">
    <property type="entry name" value="MBT"/>
    <property type="match status" value="3"/>
</dbReference>
<dbReference type="GeneTree" id="ENSGT00940000159800"/>
<feature type="region of interest" description="Disordered" evidence="12">
    <location>
        <begin position="127"/>
        <end position="192"/>
    </location>
</feature>
<evidence type="ECO:0000256" key="5">
    <source>
        <dbReference type="ARBA" id="ARBA00022833"/>
    </source>
</evidence>
<evidence type="ECO:0000256" key="3">
    <source>
        <dbReference type="ARBA" id="ARBA00022737"/>
    </source>
</evidence>
<proteinExistence type="predicted"/>
<dbReference type="GO" id="GO:2000058">
    <property type="term" value="P:regulation of ubiquitin-dependent protein catabolic process"/>
    <property type="evidence" value="ECO:0007669"/>
    <property type="project" value="UniProtKB-ARBA"/>
</dbReference>
<dbReference type="PANTHER" id="PTHR12247">
    <property type="entry name" value="POLYCOMB GROUP PROTEIN"/>
    <property type="match status" value="1"/>
</dbReference>
<dbReference type="Pfam" id="PF00536">
    <property type="entry name" value="SAM_1"/>
    <property type="match status" value="1"/>
</dbReference>
<dbReference type="SMART" id="SM00454">
    <property type="entry name" value="SAM"/>
    <property type="match status" value="1"/>
</dbReference>
<dbReference type="GO" id="GO:0042393">
    <property type="term" value="F:histone binding"/>
    <property type="evidence" value="ECO:0007669"/>
    <property type="project" value="TreeGrafter"/>
</dbReference>
<evidence type="ECO:0000259" key="13">
    <source>
        <dbReference type="PROSITE" id="PS50105"/>
    </source>
</evidence>
<evidence type="ECO:0000256" key="12">
    <source>
        <dbReference type="SAM" id="MobiDB-lite"/>
    </source>
</evidence>
<dbReference type="Gene3D" id="2.30.30.140">
    <property type="match status" value="3"/>
</dbReference>
<keyword evidence="6" id="KW-0156">Chromatin regulator</keyword>
<dbReference type="CDD" id="cd09582">
    <property type="entry name" value="SAM_Scm-like-3MBT3_4"/>
    <property type="match status" value="1"/>
</dbReference>
<evidence type="ECO:0000256" key="4">
    <source>
        <dbReference type="ARBA" id="ARBA00022771"/>
    </source>
</evidence>
<sequence length="754" mass="85475">MTESASSTSGQEFDVFSVMDWKDGVGTLPGSDLKFRVNEFGALEVITDESEMENVKKATATTTWMVPTAQEVFSEKTGVPFRLKDPVKVEGLQFCEDCCQYGSVDECLSGGNYCSQNCARHIKDKDMKEERDVGEDNEEEDPKCSRKKKPKLSLKADSKEEDERDDEMENKQDGRVLRGSQRARRKRRGDAAVLKQGLPPKGKKAWCWASYLEEEKAVAVPAKLFKEYQSFPYNKNGFKVGMKLEGVDPEHQSVYCVLTVAEVCGYRIKLHFDGYSDCYDFWVNADALDIHPVGWCEKTGHKLHPPKGYKEEEFNWQTYLKTCKAQAAPKSLFENQNITVIPSGFRVGMKLEAVDKKNPAFICVATVTDMVDNRFLVHFDNWDESYDYWCEASSPHIHPVGWCKEHRRTLITPPGYPNVKHFSWDKYLEETNSLPAPARAFKVKPPHGFQKKMKLEVIDKRNPVFIRVATVADTDDHRIKVHFDGWNSCYDYWIDADSPDIHPVGWCSKTGHPLQPPLSPLELMEASEHGGCSTPGCKGIGHFKRARHLGPHSAANCPYSEINLNKDRIFPDRLSGEMPPASPSFPRNKRADTNEISLSPEIRDQHADDAKEDFEERTEIEMRTSHEARGAREEPSVQQAQRRSAVFLSFKSPIPCLPLRWEQQSKLLPTVAGIPASKVSKWSTDEVSEFIQSLPGCEEHGKVFKDEQIDGEAFLLMTQTDIVKIMSIKLGPALKIFNSILMFKAAEKNSHNEL</sequence>
<dbReference type="PROSITE" id="PS51802">
    <property type="entry name" value="ZF_CCHHC"/>
    <property type="match status" value="1"/>
</dbReference>
<evidence type="ECO:0000256" key="11">
    <source>
        <dbReference type="PROSITE-ProRule" id="PRU01143"/>
    </source>
</evidence>
<feature type="compositionally biased region" description="Acidic residues" evidence="12">
    <location>
        <begin position="132"/>
        <end position="141"/>
    </location>
</feature>
<evidence type="ECO:0000256" key="7">
    <source>
        <dbReference type="ARBA" id="ARBA00023015"/>
    </source>
</evidence>
<keyword evidence="4 11" id="KW-0863">Zinc-finger</keyword>
<dbReference type="FunFam" id="2.30.30.140:FF:000007">
    <property type="entry name" value="Lethal(3)malignant brain tumor-like protein 1"/>
    <property type="match status" value="2"/>
</dbReference>
<dbReference type="PROSITE" id="PS50105">
    <property type="entry name" value="SAM_DOMAIN"/>
    <property type="match status" value="1"/>
</dbReference>
<name>A0A8C3VRT3_9CETA</name>
<dbReference type="SUPFAM" id="SSF47769">
    <property type="entry name" value="SAM/Pointed domain"/>
    <property type="match status" value="1"/>
</dbReference>
<keyword evidence="2" id="KW-0479">Metal-binding</keyword>
<dbReference type="SMART" id="SM00561">
    <property type="entry name" value="MBT"/>
    <property type="match status" value="3"/>
</dbReference>
<dbReference type="InterPro" id="IPR001660">
    <property type="entry name" value="SAM"/>
</dbReference>
<dbReference type="Gene3D" id="1.10.150.50">
    <property type="entry name" value="Transcription Factor, Ets-1"/>
    <property type="match status" value="1"/>
</dbReference>
<keyword evidence="3" id="KW-0677">Repeat</keyword>
<dbReference type="GO" id="GO:0003682">
    <property type="term" value="F:chromatin binding"/>
    <property type="evidence" value="ECO:0007669"/>
    <property type="project" value="TreeGrafter"/>
</dbReference>
<evidence type="ECO:0000313" key="14">
    <source>
        <dbReference type="Ensembl" id="ENSCWAP00000002519.1"/>
    </source>
</evidence>
<keyword evidence="8" id="KW-0804">Transcription</keyword>
<protein>
    <submittedName>
        <fullName evidence="14">L3MBTL histone methyl-lysine binding protein 3</fullName>
    </submittedName>
</protein>
<reference evidence="14" key="1">
    <citation type="submission" date="2025-08" db="UniProtKB">
        <authorList>
            <consortium name="Ensembl"/>
        </authorList>
    </citation>
    <scope>IDENTIFICATION</scope>
</reference>
<dbReference type="CDD" id="cd20135">
    <property type="entry name" value="MBT_L3MBTL3_rpt2"/>
    <property type="match status" value="1"/>
</dbReference>
<keyword evidence="9" id="KW-0539">Nucleus</keyword>
<evidence type="ECO:0000256" key="8">
    <source>
        <dbReference type="ARBA" id="ARBA00023163"/>
    </source>
</evidence>
<organism evidence="14 15">
    <name type="scientific">Catagonus wagneri</name>
    <name type="common">Chacoan peccary</name>
    <dbReference type="NCBI Taxonomy" id="51154"/>
    <lineage>
        <taxon>Eukaryota</taxon>
        <taxon>Metazoa</taxon>
        <taxon>Chordata</taxon>
        <taxon>Craniata</taxon>
        <taxon>Vertebrata</taxon>
        <taxon>Euteleostomi</taxon>
        <taxon>Mammalia</taxon>
        <taxon>Eutheria</taxon>
        <taxon>Laurasiatheria</taxon>
        <taxon>Artiodactyla</taxon>
        <taxon>Suina</taxon>
        <taxon>Tayassuidae</taxon>
        <taxon>Catagonus</taxon>
    </lineage>
</organism>
<dbReference type="GO" id="GO:0008270">
    <property type="term" value="F:zinc ion binding"/>
    <property type="evidence" value="ECO:0007669"/>
    <property type="project" value="UniProtKB-KW"/>
</dbReference>
<dbReference type="InterPro" id="IPR013761">
    <property type="entry name" value="SAM/pointed_sf"/>
</dbReference>
<dbReference type="Ensembl" id="ENSCWAT00000002746.1">
    <property type="protein sequence ID" value="ENSCWAP00000002519.1"/>
    <property type="gene ID" value="ENSCWAG00000002009.1"/>
</dbReference>
<dbReference type="GO" id="GO:0006325">
    <property type="term" value="P:chromatin organization"/>
    <property type="evidence" value="ECO:0007669"/>
    <property type="project" value="UniProtKB-KW"/>
</dbReference>
<evidence type="ECO:0000256" key="9">
    <source>
        <dbReference type="ARBA" id="ARBA00023242"/>
    </source>
</evidence>
<comment type="subcellular location">
    <subcellularLocation>
        <location evidence="1">Nucleus</location>
    </subcellularLocation>
</comment>
<gene>
    <name evidence="14" type="primary">L3MBTL3</name>
</gene>
<reference evidence="14" key="2">
    <citation type="submission" date="2025-09" db="UniProtKB">
        <authorList>
            <consortium name="Ensembl"/>
        </authorList>
    </citation>
    <scope>IDENTIFICATION</scope>
</reference>
<feature type="compositionally biased region" description="Acidic residues" evidence="12">
    <location>
        <begin position="159"/>
        <end position="168"/>
    </location>
</feature>
<dbReference type="Pfam" id="PF02820">
    <property type="entry name" value="MBT"/>
    <property type="match status" value="3"/>
</dbReference>
<dbReference type="AlphaFoldDB" id="A0A8C3VRT3"/>
<dbReference type="GO" id="GO:0045892">
    <property type="term" value="P:negative regulation of DNA-templated transcription"/>
    <property type="evidence" value="ECO:0007669"/>
    <property type="project" value="TreeGrafter"/>
</dbReference>
<accession>A0A8C3VRT3</accession>
<feature type="repeat" description="MBT" evidence="10">
    <location>
        <begin position="206"/>
        <end position="306"/>
    </location>
</feature>
<dbReference type="GO" id="GO:0005634">
    <property type="term" value="C:nucleus"/>
    <property type="evidence" value="ECO:0007669"/>
    <property type="project" value="UniProtKB-SubCell"/>
</dbReference>
<feature type="region of interest" description="Disordered" evidence="12">
    <location>
        <begin position="575"/>
        <end position="596"/>
    </location>
</feature>
<dbReference type="Proteomes" id="UP000694540">
    <property type="component" value="Unplaced"/>
</dbReference>
<evidence type="ECO:0000256" key="2">
    <source>
        <dbReference type="ARBA" id="ARBA00022723"/>
    </source>
</evidence>
<dbReference type="InterPro" id="IPR002515">
    <property type="entry name" value="Znf_C2H2C"/>
</dbReference>
<evidence type="ECO:0000256" key="6">
    <source>
        <dbReference type="ARBA" id="ARBA00022853"/>
    </source>
</evidence>
<evidence type="ECO:0000313" key="15">
    <source>
        <dbReference type="Proteomes" id="UP000694540"/>
    </source>
</evidence>
<dbReference type="InterPro" id="IPR004092">
    <property type="entry name" value="Mbt"/>
</dbReference>
<keyword evidence="5" id="KW-0862">Zinc</keyword>
<feature type="repeat" description="MBT" evidence="10">
    <location>
        <begin position="422"/>
        <end position="517"/>
    </location>
</feature>
<feature type="domain" description="SAM" evidence="13">
    <location>
        <begin position="682"/>
        <end position="746"/>
    </location>
</feature>
<evidence type="ECO:0000256" key="10">
    <source>
        <dbReference type="PROSITE-ProRule" id="PRU00459"/>
    </source>
</evidence>
<dbReference type="SUPFAM" id="SSF63748">
    <property type="entry name" value="Tudor/PWWP/MBT"/>
    <property type="match status" value="3"/>
</dbReference>
<evidence type="ECO:0000256" key="1">
    <source>
        <dbReference type="ARBA" id="ARBA00004123"/>
    </source>
</evidence>
<keyword evidence="7" id="KW-0805">Transcription regulation</keyword>
<dbReference type="CDD" id="cd20132">
    <property type="entry name" value="MBT_L3MBTL3_rpt1"/>
    <property type="match status" value="1"/>
</dbReference>
<feature type="repeat" description="MBT" evidence="10">
    <location>
        <begin position="314"/>
        <end position="413"/>
    </location>
</feature>
<dbReference type="InterPro" id="IPR050548">
    <property type="entry name" value="PcG_chromatin_remod_factors"/>
</dbReference>
<dbReference type="PANTHER" id="PTHR12247:SF72">
    <property type="entry name" value="LETHAL(3)MALIGNANT BRAIN TUMOR-LIKE PROTEIN 3"/>
    <property type="match status" value="1"/>
</dbReference>
<dbReference type="CDD" id="cd20138">
    <property type="entry name" value="MBT_L3MBTL3_rpt3"/>
    <property type="match status" value="1"/>
</dbReference>